<dbReference type="Proteomes" id="UP000501648">
    <property type="component" value="Chromosome"/>
</dbReference>
<dbReference type="EMBL" id="CP008956">
    <property type="protein sequence ID" value="QJQ02498.1"/>
    <property type="molecule type" value="Genomic_DNA"/>
</dbReference>
<dbReference type="InterPro" id="IPR029501">
    <property type="entry name" value="EndoU_bac"/>
</dbReference>
<dbReference type="Pfam" id="PF14436">
    <property type="entry name" value="EndoU_bacteria"/>
    <property type="match status" value="1"/>
</dbReference>
<evidence type="ECO:0000313" key="2">
    <source>
        <dbReference type="EMBL" id="QJQ02498.1"/>
    </source>
</evidence>
<proteinExistence type="predicted"/>
<dbReference type="GO" id="GO:0004519">
    <property type="term" value="F:endonuclease activity"/>
    <property type="evidence" value="ECO:0007669"/>
    <property type="project" value="InterPro"/>
</dbReference>
<reference evidence="2 3" key="1">
    <citation type="journal article" date="2012" name="J. Bacteriol.">
        <title>Genome sequence of the pathogenic Herbaspirillum seropedicae strain Os34, isolated from rice roots.</title>
        <authorList>
            <person name="Ye W."/>
            <person name="Ye S."/>
            <person name="Liu J."/>
            <person name="Chang S."/>
            <person name="Chen M."/>
            <person name="Zhu B."/>
            <person name="Guo L."/>
            <person name="An Q."/>
        </authorList>
    </citation>
    <scope>NUCLEOTIDE SEQUENCE [LARGE SCALE GENOMIC DNA]</scope>
    <source>
        <strain evidence="2 3">Os34</strain>
    </source>
</reference>
<gene>
    <name evidence="2" type="ORF">C798_20390</name>
</gene>
<evidence type="ECO:0000313" key="3">
    <source>
        <dbReference type="Proteomes" id="UP000501648"/>
    </source>
</evidence>
<dbReference type="RefSeq" id="WP_017455517.1">
    <property type="nucleotide sequence ID" value="NZ_CP008956.1"/>
</dbReference>
<name>A0A6M3ZV91_9BURK</name>
<evidence type="ECO:0000259" key="1">
    <source>
        <dbReference type="Pfam" id="PF14436"/>
    </source>
</evidence>
<dbReference type="AlphaFoldDB" id="A0A6M3ZV91"/>
<protein>
    <recommendedName>
        <fullName evidence="1">Bacterial EndoU nuclease domain-containing protein</fullName>
    </recommendedName>
</protein>
<accession>A0A6M3ZV91</accession>
<sequence length="454" mass="46409">MAKAIGGDFGTGAAGAAAAKLAVEAFGEQLSSIGDMTPQEKNALIQLVGLTVGKAVAQLSEGTSADGNAAGVTAKLATQFNYLNHTQAAQFKQKLDSCESRSGGCPEDERKALIAQYRALSAANIETLNLCAMRADAACLAQIKESIATPSEMPVSLVGAEATAFRGEQTRADTQVTLAQNNLMAIQKGRDLVCGAMSAADCDSKILKTHGDAGMRAMGIVLSTIGGGVASSAEATRIVSSGLQALINAGKAVGAELVSLYRLGPVLYCGANPTTCVATVDVAAQTAMGTAAPSPSVHLPTPTSSEIAAARAEAAQAFGSDIRWSQSQKSWVDLSGKPVSNPMSVVEPQQVQHILYGDTTGGGHMSGADITNSAAIGKSQFPANWSEYDVITAVSDVVTNPSSKVVQQTGQAGVLTTKAGNPSRFVITGIYNGVTIKVIFEPAGKGVVTAIPIY</sequence>
<organism evidence="2 3">
    <name type="scientific">Herbaspirillum rubrisubalbicans Os34</name>
    <dbReference type="NCBI Taxonomy" id="1235827"/>
    <lineage>
        <taxon>Bacteria</taxon>
        <taxon>Pseudomonadati</taxon>
        <taxon>Pseudomonadota</taxon>
        <taxon>Betaproteobacteria</taxon>
        <taxon>Burkholderiales</taxon>
        <taxon>Oxalobacteraceae</taxon>
        <taxon>Herbaspirillum</taxon>
    </lineage>
</organism>
<feature type="domain" description="Bacterial EndoU nuclease" evidence="1">
    <location>
        <begin position="369"/>
        <end position="453"/>
    </location>
</feature>